<keyword evidence="21" id="KW-0472">Membrane</keyword>
<dbReference type="GO" id="GO:0016020">
    <property type="term" value="C:membrane"/>
    <property type="evidence" value="ECO:0007669"/>
    <property type="project" value="InterPro"/>
</dbReference>
<dbReference type="FunFam" id="2.60.120.310:FF:000001">
    <property type="entry name" value="peptidyl-glycine alpha-amidating monooxygenase isoform X1"/>
    <property type="match status" value="1"/>
</dbReference>
<feature type="disulfide bond" evidence="17">
    <location>
        <begin position="75"/>
        <end position="94"/>
    </location>
</feature>
<evidence type="ECO:0000256" key="21">
    <source>
        <dbReference type="SAM" id="Phobius"/>
    </source>
</evidence>
<evidence type="ECO:0000256" key="13">
    <source>
        <dbReference type="ARBA" id="ARBA00023268"/>
    </source>
</evidence>
<feature type="disulfide bond" evidence="17">
    <location>
        <begin position="190"/>
        <end position="297"/>
    </location>
</feature>
<feature type="repeat" description="NHL" evidence="19">
    <location>
        <begin position="534"/>
        <end position="562"/>
    </location>
</feature>
<keyword evidence="12" id="KW-0456">Lyase</keyword>
<keyword evidence="9" id="KW-0503">Monooxygenase</keyword>
<feature type="region of interest" description="Disordered" evidence="20">
    <location>
        <begin position="771"/>
        <end position="805"/>
    </location>
</feature>
<dbReference type="CDD" id="cd14958">
    <property type="entry name" value="NHL_PAL_like"/>
    <property type="match status" value="1"/>
</dbReference>
<evidence type="ECO:0000259" key="23">
    <source>
        <dbReference type="Pfam" id="PF03712"/>
    </source>
</evidence>
<feature type="binding site" evidence="15">
    <location>
        <position position="508"/>
    </location>
    <ligand>
        <name>a protein</name>
        <dbReference type="ChEBI" id="CHEBI:16541"/>
    </ligand>
    <ligandPart>
        <name>C-terminal Xaa-(2S)-2-hydroxyglycine residue</name>
        <dbReference type="ChEBI" id="CHEBI:142768"/>
    </ligandPart>
</feature>
<feature type="binding site" evidence="16">
    <location>
        <position position="68"/>
    </location>
    <ligand>
        <name>Cu(2+)</name>
        <dbReference type="ChEBI" id="CHEBI:29036"/>
        <label>1</label>
        <note>catalytic</note>
    </ligand>
</feature>
<reference evidence="24" key="2">
    <citation type="submission" date="2025-09" db="UniProtKB">
        <authorList>
            <consortium name="Ensembl"/>
        </authorList>
    </citation>
    <scope>IDENTIFICATION</scope>
</reference>
<comment type="similarity">
    <text evidence="3">In the N-terminal section; belongs to the copper type II ascorbate-dependent monooxygenase family.</text>
</comment>
<dbReference type="Pfam" id="PF01082">
    <property type="entry name" value="Cu2_monooxygen"/>
    <property type="match status" value="1"/>
</dbReference>
<feature type="domain" description="Copper type II ascorbate-dependent monooxygenase C-terminal" evidence="23">
    <location>
        <begin position="164"/>
        <end position="309"/>
    </location>
</feature>
<comment type="cofactor">
    <cofactor evidence="16">
        <name>Zn(2+)</name>
        <dbReference type="ChEBI" id="CHEBI:29105"/>
    </cofactor>
    <text evidence="16">Binds one Zn(2+) ion per subunit.</text>
</comment>
<dbReference type="Pfam" id="PF03712">
    <property type="entry name" value="Cu2_monoox_C"/>
    <property type="match status" value="1"/>
</dbReference>
<keyword evidence="10 17" id="KW-1015">Disulfide bond</keyword>
<evidence type="ECO:0000256" key="1">
    <source>
        <dbReference type="ARBA" id="ARBA00000686"/>
    </source>
</evidence>
<dbReference type="FunFam" id="2.60.120.230:FF:000002">
    <property type="entry name" value="Peptidyl-glycine alpha-amidating monooxygenase B"/>
    <property type="match status" value="1"/>
</dbReference>
<evidence type="ECO:0000256" key="8">
    <source>
        <dbReference type="ARBA" id="ARBA00023008"/>
    </source>
</evidence>
<evidence type="ECO:0000256" key="2">
    <source>
        <dbReference type="ARBA" id="ARBA00006026"/>
    </source>
</evidence>
<dbReference type="InterPro" id="IPR000323">
    <property type="entry name" value="Cu2_ascorb_mOase_N"/>
</dbReference>
<evidence type="ECO:0000256" key="16">
    <source>
        <dbReference type="PIRSR" id="PIRSR600720-2"/>
    </source>
</evidence>
<feature type="binding site" evidence="15">
    <location>
        <position position="551"/>
    </location>
    <ligand>
        <name>a protein</name>
        <dbReference type="ChEBI" id="CHEBI:16541"/>
    </ligand>
    <ligandPart>
        <name>C-terminal Xaa-(2S)-2-hydroxyglycine residue</name>
        <dbReference type="ChEBI" id="CHEBI:142768"/>
    </ligandPart>
</feature>
<dbReference type="InterPro" id="IPR036939">
    <property type="entry name" value="Cu2_ascorb_mOase_N_sf"/>
</dbReference>
<dbReference type="SUPFAM" id="SSF49742">
    <property type="entry name" value="PHM/PNGase F"/>
    <property type="match status" value="2"/>
</dbReference>
<dbReference type="InterPro" id="IPR014784">
    <property type="entry name" value="Cu2_ascorb_mOase-like_C"/>
</dbReference>
<feature type="binding site" evidence="16">
    <location>
        <position position="277"/>
    </location>
    <ligand>
        <name>Cu(2+)</name>
        <dbReference type="ChEBI" id="CHEBI:29036"/>
        <label>1</label>
        <note>catalytic</note>
    </ligand>
</feature>
<evidence type="ECO:0000256" key="9">
    <source>
        <dbReference type="ARBA" id="ARBA00023033"/>
    </source>
</evidence>
<keyword evidence="7" id="KW-0560">Oxidoreductase</keyword>
<comment type="catalytic activity">
    <reaction evidence="14">
        <text>a [peptide]-C-terminal glycine + 2 L-ascorbate + O2 = a [peptide]-C-terminal (2S)-2-hydroxyglycine + 2 monodehydro-L-ascorbate radical + H2O</text>
        <dbReference type="Rhea" id="RHEA:21452"/>
        <dbReference type="Rhea" id="RHEA-COMP:13486"/>
        <dbReference type="Rhea" id="RHEA-COMP:15321"/>
        <dbReference type="ChEBI" id="CHEBI:15377"/>
        <dbReference type="ChEBI" id="CHEBI:15379"/>
        <dbReference type="ChEBI" id="CHEBI:38290"/>
        <dbReference type="ChEBI" id="CHEBI:59513"/>
        <dbReference type="ChEBI" id="CHEBI:137000"/>
        <dbReference type="ChEBI" id="CHEBI:142768"/>
        <dbReference type="EC" id="1.14.17.3"/>
    </reaction>
</comment>
<evidence type="ECO:0000313" key="24">
    <source>
        <dbReference type="Ensembl" id="ENSSANP00000026846.1"/>
    </source>
</evidence>
<dbReference type="GO" id="GO:0005576">
    <property type="term" value="C:extracellular region"/>
    <property type="evidence" value="ECO:0007669"/>
    <property type="project" value="TreeGrafter"/>
</dbReference>
<feature type="transmembrane region" description="Helical" evidence="21">
    <location>
        <begin position="703"/>
        <end position="726"/>
    </location>
</feature>
<evidence type="ECO:0000256" key="14">
    <source>
        <dbReference type="ARBA" id="ARBA00048431"/>
    </source>
</evidence>
<comment type="similarity">
    <text evidence="2">In the C-terminal section; belongs to the peptidyl-alpha-hydroxyglycine alpha-amidating lyase family.</text>
</comment>
<proteinExistence type="inferred from homology"/>
<dbReference type="InterPro" id="IPR011042">
    <property type="entry name" value="6-blade_b-propeller_TolB-like"/>
</dbReference>
<feature type="disulfide bond" evidence="17">
    <location>
        <begin position="256"/>
        <end position="278"/>
    </location>
</feature>
<name>A0A671M3Q1_9TELE</name>
<dbReference type="Proteomes" id="UP000472260">
    <property type="component" value="Unassembled WGS sequence"/>
</dbReference>
<accession>A0A671M3Q1</accession>
<dbReference type="Ensembl" id="ENSSANT00000028579.1">
    <property type="protein sequence ID" value="ENSSANP00000026846.1"/>
    <property type="gene ID" value="ENSSANG00000012932.1"/>
</dbReference>
<dbReference type="GO" id="GO:0006518">
    <property type="term" value="P:peptide metabolic process"/>
    <property type="evidence" value="ECO:0007669"/>
    <property type="project" value="InterPro"/>
</dbReference>
<comment type="catalytic activity">
    <reaction evidence="1">
        <text>a [peptide]-C-terminal (2S)-2-hydroxyglycine = a [peptide]-C-terminal amide + glyoxylate</text>
        <dbReference type="Rhea" id="RHEA:20924"/>
        <dbReference type="Rhea" id="RHEA-COMP:13485"/>
        <dbReference type="Rhea" id="RHEA-COMP:15321"/>
        <dbReference type="ChEBI" id="CHEBI:36655"/>
        <dbReference type="ChEBI" id="CHEBI:137001"/>
        <dbReference type="ChEBI" id="CHEBI:142768"/>
        <dbReference type="EC" id="4.3.2.5"/>
    </reaction>
</comment>
<dbReference type="InterPro" id="IPR008977">
    <property type="entry name" value="PHM/PNGase_F_dom_sf"/>
</dbReference>
<dbReference type="Pfam" id="PF01436">
    <property type="entry name" value="NHL"/>
    <property type="match status" value="2"/>
</dbReference>
<evidence type="ECO:0000256" key="20">
    <source>
        <dbReference type="SAM" id="MobiDB-lite"/>
    </source>
</evidence>
<dbReference type="Gene3D" id="2.120.10.30">
    <property type="entry name" value="TolB, C-terminal domain"/>
    <property type="match status" value="1"/>
</dbReference>
<evidence type="ECO:0000256" key="19">
    <source>
        <dbReference type="PROSITE-ProRule" id="PRU00504"/>
    </source>
</evidence>
<evidence type="ECO:0000256" key="7">
    <source>
        <dbReference type="ARBA" id="ARBA00023002"/>
    </source>
</evidence>
<keyword evidence="21" id="KW-1133">Transmembrane helix</keyword>
<feature type="repeat" description="NHL" evidence="19">
    <location>
        <begin position="479"/>
        <end position="519"/>
    </location>
</feature>
<feature type="binding site" evidence="16">
    <location>
        <position position="135"/>
    </location>
    <ligand>
        <name>Cu(2+)</name>
        <dbReference type="ChEBI" id="CHEBI:29036"/>
        <label>1</label>
        <note>catalytic</note>
    </ligand>
</feature>
<keyword evidence="11 18" id="KW-0325">Glycoprotein</keyword>
<evidence type="ECO:0000256" key="10">
    <source>
        <dbReference type="ARBA" id="ARBA00023157"/>
    </source>
</evidence>
<keyword evidence="16" id="KW-0106">Calcium</keyword>
<dbReference type="GO" id="GO:0004504">
    <property type="term" value="F:peptidylglycine monooxygenase activity"/>
    <property type="evidence" value="ECO:0007669"/>
    <property type="project" value="UniProtKB-EC"/>
</dbReference>
<protein>
    <submittedName>
        <fullName evidence="24">Peptidyl-glycine alpha-amidating monooxygenase B-like</fullName>
    </submittedName>
</protein>
<dbReference type="PANTHER" id="PTHR10680:SF14">
    <property type="entry name" value="PEPTIDYL-GLYCINE ALPHA-AMIDATING MONOOXYGENASE"/>
    <property type="match status" value="1"/>
</dbReference>
<feature type="compositionally biased region" description="Acidic residues" evidence="20">
    <location>
        <begin position="781"/>
        <end position="794"/>
    </location>
</feature>
<evidence type="ECO:0000313" key="25">
    <source>
        <dbReference type="Proteomes" id="UP000472260"/>
    </source>
</evidence>
<keyword evidence="16" id="KW-0862">Zinc</keyword>
<keyword evidence="6" id="KW-0677">Repeat</keyword>
<evidence type="ECO:0000256" key="3">
    <source>
        <dbReference type="ARBA" id="ARBA00010263"/>
    </source>
</evidence>
<gene>
    <name evidence="24" type="primary">LOC107670040</name>
</gene>
<feature type="binding site" evidence="16">
    <location>
        <position position="69"/>
    </location>
    <ligand>
        <name>Cu(2+)</name>
        <dbReference type="ChEBI" id="CHEBI:29036"/>
        <label>1</label>
        <note>catalytic</note>
    </ligand>
</feature>
<evidence type="ECO:0000256" key="12">
    <source>
        <dbReference type="ARBA" id="ARBA00023239"/>
    </source>
</evidence>
<organism evidence="24 25">
    <name type="scientific">Sinocyclocheilus anshuiensis</name>
    <dbReference type="NCBI Taxonomy" id="1608454"/>
    <lineage>
        <taxon>Eukaryota</taxon>
        <taxon>Metazoa</taxon>
        <taxon>Chordata</taxon>
        <taxon>Craniata</taxon>
        <taxon>Vertebrata</taxon>
        <taxon>Euteleostomi</taxon>
        <taxon>Actinopterygii</taxon>
        <taxon>Neopterygii</taxon>
        <taxon>Teleostei</taxon>
        <taxon>Ostariophysi</taxon>
        <taxon>Cypriniformes</taxon>
        <taxon>Cyprinidae</taxon>
        <taxon>Cyprininae</taxon>
        <taxon>Sinocyclocheilus</taxon>
    </lineage>
</organism>
<evidence type="ECO:0000256" key="5">
    <source>
        <dbReference type="ARBA" id="ARBA00022729"/>
    </source>
</evidence>
<evidence type="ECO:0000256" key="15">
    <source>
        <dbReference type="PIRSR" id="PIRSR600720-1"/>
    </source>
</evidence>
<keyword evidence="13" id="KW-0511">Multifunctional enzyme</keyword>
<evidence type="ECO:0000256" key="6">
    <source>
        <dbReference type="ARBA" id="ARBA00022737"/>
    </source>
</evidence>
<feature type="region of interest" description="Disordered" evidence="20">
    <location>
        <begin position="664"/>
        <end position="689"/>
    </location>
</feature>
<feature type="binding site" evidence="16">
    <location>
        <position position="439"/>
    </location>
    <ligand>
        <name>Zn(2+)</name>
        <dbReference type="ChEBI" id="CHEBI:29105"/>
        <note>catalytic</note>
    </ligand>
</feature>
<feature type="disulfide bond" evidence="17">
    <location>
        <begin position="5"/>
        <end position="149"/>
    </location>
</feature>
<feature type="domain" description="Copper type II ascorbate-dependent monooxygenase N-terminal" evidence="22">
    <location>
        <begin position="44"/>
        <end position="141"/>
    </location>
</feature>
<keyword evidence="21" id="KW-0812">Transmembrane</keyword>
<dbReference type="Gene3D" id="2.60.120.230">
    <property type="match status" value="1"/>
</dbReference>
<dbReference type="PANTHER" id="PTHR10680">
    <property type="entry name" value="PEPTIDYL-GLYCINE ALPHA-AMIDATING MONOOXYGENASE"/>
    <property type="match status" value="1"/>
</dbReference>
<dbReference type="AlphaFoldDB" id="A0A671M3Q1"/>
<dbReference type="InterPro" id="IPR001258">
    <property type="entry name" value="NHL_repeat"/>
</dbReference>
<dbReference type="Gene3D" id="2.60.120.310">
    <property type="entry name" value="Copper type II, ascorbate-dependent monooxygenase, N-terminal domain"/>
    <property type="match status" value="1"/>
</dbReference>
<dbReference type="GO" id="GO:0004598">
    <property type="term" value="F:peptidylamidoglycolate lyase activity"/>
    <property type="evidence" value="ECO:0007669"/>
    <property type="project" value="UniProtKB-EC"/>
</dbReference>
<dbReference type="InterPro" id="IPR000720">
    <property type="entry name" value="PHM/PAL"/>
</dbReference>
<keyword evidence="5" id="KW-0732">Signal</keyword>
<dbReference type="PROSITE" id="PS51125">
    <property type="entry name" value="NHL"/>
    <property type="match status" value="3"/>
</dbReference>
<feature type="glycosylation site" description="N-linked (GlcNAc...) asparagine" evidence="18">
    <location>
        <position position="613"/>
    </location>
</feature>
<feature type="disulfide bond" evidence="17">
    <location>
        <begin position="488"/>
        <end position="509"/>
    </location>
</feature>
<evidence type="ECO:0000256" key="18">
    <source>
        <dbReference type="PIRSR" id="PIRSR600720-4"/>
    </source>
</evidence>
<keyword evidence="25" id="KW-1185">Reference proteome</keyword>
<evidence type="ECO:0000256" key="4">
    <source>
        <dbReference type="ARBA" id="ARBA00022723"/>
    </source>
</evidence>
<comment type="cofactor">
    <cofactor evidence="16">
        <name>Cu(2+)</name>
        <dbReference type="ChEBI" id="CHEBI:29036"/>
    </cofactor>
    <text evidence="16">Binds 2 Cu(2+) ions per subunit.</text>
</comment>
<dbReference type="SUPFAM" id="SSF101898">
    <property type="entry name" value="NHL repeat"/>
    <property type="match status" value="1"/>
</dbReference>
<sequence>DPNDCSRTRQPFVLSNPYNFSLDIRIPGVIPTEMLSSLSYHLFTKITDFNTIIFSVDFVPHASMDTAHHMILYGCKTPYATQGYWDCGKELGTCRDQAKIMYAWARNAPPTKLPKDVGFKVGGDTRMNYFVLQIHYGDVTNFRDRHRDCSGLTLRMTSKPQPFIAGMYLMMSVDTVIPPGKKVTNADIACTYTSSPMYPFAFRTHTHSLGKVVSGYRVRNGQWTQIGRQSPLLPQAFYPVANTIDVKNGDILAARCVFTGEGRTTNTQIGGTSNDEMCNFYIMYYMDNSRAVPYMSCGDDSSSELFRNIPSEANIPIPVSPDHMMSMKHESAPQKDVVDLQEPKREEEVLDQGAHLVEVSDWPEADLQLGQVSGLALNSNGDLIIFHRGDHIWGINSFINGIYQQKDLGPIQQSTIMVVDPVRGKVLKASGRNMFYMPHGITTDKDDNYWVTDVALHQVIKLSSDGKDRQLLVWGEAFEPGSDKKHFCQPTDVAVDPVTGNVYVSDGYCNSRILKFSPEGSLDRKRERVPFWIPHSLAFLPDKRELCVADRDNGRIQCFMADTGEFVKEIKKEQFGGEVFAIAYSPAQGGLIYAVNGEPPYGQAAPLQGFIINYSTKEILDSFTFPKSIIIFNCFLPDSPFLLETEMFVQANLKPLPKFPPQHPVAAVQKMQEPSQTQPQQPPAAPEEKKTLKTMANQSAQGMATAIITTLLLVPLVLVITIGVFIRWKRGRMYSGNCAIDSLSHTGKAAGSLNLGNFFASYKGYTRHGFDRLSTEGSDLEKDDEDGTDSENEEYSAPPAPMSSS</sequence>
<evidence type="ECO:0000256" key="11">
    <source>
        <dbReference type="ARBA" id="ARBA00023180"/>
    </source>
</evidence>
<dbReference type="InterPro" id="IPR024548">
    <property type="entry name" value="Cu2_monoox_C"/>
</dbReference>
<evidence type="ECO:0000259" key="22">
    <source>
        <dbReference type="Pfam" id="PF01082"/>
    </source>
</evidence>
<feature type="disulfide bond" evidence="17">
    <location>
        <begin position="547"/>
        <end position="558"/>
    </location>
</feature>
<feature type="binding site" evidence="16">
    <location>
        <position position="205"/>
    </location>
    <ligand>
        <name>Cu(2+)</name>
        <dbReference type="ChEBI" id="CHEBI:29036"/>
        <label>1</label>
        <note>catalytic</note>
    </ligand>
</feature>
<feature type="binding site" evidence="16">
    <location>
        <position position="207"/>
    </location>
    <ligand>
        <name>Cu(2+)</name>
        <dbReference type="ChEBI" id="CHEBI:29036"/>
        <label>1</label>
        <note>catalytic</note>
    </ligand>
</feature>
<feature type="binding site" evidence="15">
    <location>
        <position position="388"/>
    </location>
    <ligand>
        <name>a protein</name>
        <dbReference type="ChEBI" id="CHEBI:16541"/>
    </ligand>
    <ligandPart>
        <name>C-terminal Xaa-(2S)-2-hydroxyglycine residue</name>
        <dbReference type="ChEBI" id="CHEBI:142768"/>
    </ligandPart>
</feature>
<keyword evidence="8 16" id="KW-0186">Copper</keyword>
<dbReference type="GO" id="GO:0005507">
    <property type="term" value="F:copper ion binding"/>
    <property type="evidence" value="ECO:0007669"/>
    <property type="project" value="InterPro"/>
</dbReference>
<feature type="repeat" description="NHL" evidence="19">
    <location>
        <begin position="424"/>
        <end position="465"/>
    </location>
</feature>
<evidence type="ECO:0000256" key="17">
    <source>
        <dbReference type="PIRSR" id="PIRSR600720-3"/>
    </source>
</evidence>
<feature type="binding site" evidence="16">
    <location>
        <position position="535"/>
    </location>
    <ligand>
        <name>Zn(2+)</name>
        <dbReference type="ChEBI" id="CHEBI:29105"/>
        <note>catalytic</note>
    </ligand>
</feature>
<dbReference type="PRINTS" id="PR00790">
    <property type="entry name" value="PAMONOXGNASE"/>
</dbReference>
<keyword evidence="4 16" id="KW-0479">Metal-binding</keyword>
<feature type="binding site" evidence="16">
    <location>
        <position position="375"/>
    </location>
    <ligand>
        <name>Ca(2+)</name>
        <dbReference type="ChEBI" id="CHEBI:29108"/>
        <note>structural</note>
    </ligand>
</feature>
<reference evidence="24" key="1">
    <citation type="submission" date="2025-08" db="UniProtKB">
        <authorList>
            <consortium name="Ensembl"/>
        </authorList>
    </citation>
    <scope>IDENTIFICATION</scope>
</reference>